<dbReference type="InterPro" id="IPR019378">
    <property type="entry name" value="GDP-Fuc_O-FucTrfase"/>
</dbReference>
<keyword evidence="2" id="KW-0328">Glycosyltransferase</keyword>
<keyword evidence="3" id="KW-0808">Transferase</keyword>
<evidence type="ECO:0000313" key="10">
    <source>
        <dbReference type="Proteomes" id="UP000326396"/>
    </source>
</evidence>
<protein>
    <recommendedName>
        <fullName evidence="6">O-fucosyltransferase family protein</fullName>
    </recommendedName>
</protein>
<keyword evidence="8" id="KW-1133">Transmembrane helix</keyword>
<dbReference type="CDD" id="cd11299">
    <property type="entry name" value="O-FucT_plant"/>
    <property type="match status" value="1"/>
</dbReference>
<evidence type="ECO:0000256" key="6">
    <source>
        <dbReference type="ARBA" id="ARBA00030350"/>
    </source>
</evidence>
<dbReference type="OrthoDB" id="1882547at2759"/>
<evidence type="ECO:0000256" key="2">
    <source>
        <dbReference type="ARBA" id="ARBA00022676"/>
    </source>
</evidence>
<keyword evidence="10" id="KW-1185">Reference proteome</keyword>
<organism evidence="9 10">
    <name type="scientific">Mikania micrantha</name>
    <name type="common">bitter vine</name>
    <dbReference type="NCBI Taxonomy" id="192012"/>
    <lineage>
        <taxon>Eukaryota</taxon>
        <taxon>Viridiplantae</taxon>
        <taxon>Streptophyta</taxon>
        <taxon>Embryophyta</taxon>
        <taxon>Tracheophyta</taxon>
        <taxon>Spermatophyta</taxon>
        <taxon>Magnoliopsida</taxon>
        <taxon>eudicotyledons</taxon>
        <taxon>Gunneridae</taxon>
        <taxon>Pentapetalae</taxon>
        <taxon>asterids</taxon>
        <taxon>campanulids</taxon>
        <taxon>Asterales</taxon>
        <taxon>Asteraceae</taxon>
        <taxon>Asteroideae</taxon>
        <taxon>Heliantheae alliance</taxon>
        <taxon>Eupatorieae</taxon>
        <taxon>Mikania</taxon>
    </lineage>
</organism>
<feature type="compositionally biased region" description="Basic and acidic residues" evidence="7">
    <location>
        <begin position="555"/>
        <end position="564"/>
    </location>
</feature>
<reference evidence="9 10" key="1">
    <citation type="submission" date="2019-05" db="EMBL/GenBank/DDBJ databases">
        <title>Mikania micrantha, genome provides insights into the molecular mechanism of rapid growth.</title>
        <authorList>
            <person name="Liu B."/>
        </authorList>
    </citation>
    <scope>NUCLEOTIDE SEQUENCE [LARGE SCALE GENOMIC DNA]</scope>
    <source>
        <strain evidence="9">NLD-2019</strain>
        <tissue evidence="9">Leaf</tissue>
    </source>
</reference>
<dbReference type="Proteomes" id="UP000326396">
    <property type="component" value="Linkage Group LG4"/>
</dbReference>
<keyword evidence="5" id="KW-0119">Carbohydrate metabolism</keyword>
<dbReference type="AlphaFoldDB" id="A0A5N6MV74"/>
<dbReference type="GO" id="GO:0016757">
    <property type="term" value="F:glycosyltransferase activity"/>
    <property type="evidence" value="ECO:0007669"/>
    <property type="project" value="UniProtKB-KW"/>
</dbReference>
<name>A0A5N6MV74_9ASTR</name>
<evidence type="ECO:0000313" key="9">
    <source>
        <dbReference type="EMBL" id="KAD4178319.1"/>
    </source>
</evidence>
<evidence type="ECO:0000256" key="5">
    <source>
        <dbReference type="ARBA" id="ARBA00023277"/>
    </source>
</evidence>
<dbReference type="Pfam" id="PF10250">
    <property type="entry name" value="O-FucT"/>
    <property type="match status" value="1"/>
</dbReference>
<evidence type="ECO:0000256" key="4">
    <source>
        <dbReference type="ARBA" id="ARBA00023253"/>
    </source>
</evidence>
<feature type="region of interest" description="Disordered" evidence="7">
    <location>
        <begin position="545"/>
        <end position="565"/>
    </location>
</feature>
<dbReference type="InterPro" id="IPR024709">
    <property type="entry name" value="FucosylTrfase_pln"/>
</dbReference>
<dbReference type="GO" id="GO:0006004">
    <property type="term" value="P:fucose metabolic process"/>
    <property type="evidence" value="ECO:0007669"/>
    <property type="project" value="UniProtKB-KW"/>
</dbReference>
<accession>A0A5N6MV74</accession>
<comment type="caution">
    <text evidence="9">The sequence shown here is derived from an EMBL/GenBank/DDBJ whole genome shotgun (WGS) entry which is preliminary data.</text>
</comment>
<dbReference type="PANTHER" id="PTHR31818">
    <property type="entry name" value="O-FUCOSYLTRANSFERASE 16"/>
    <property type="match status" value="1"/>
</dbReference>
<dbReference type="PANTHER" id="PTHR31818:SF3">
    <property type="entry name" value="O-FUCOSYLTRANSFERASE 29"/>
    <property type="match status" value="1"/>
</dbReference>
<keyword evidence="8" id="KW-0812">Transmembrane</keyword>
<evidence type="ECO:0000256" key="8">
    <source>
        <dbReference type="SAM" id="Phobius"/>
    </source>
</evidence>
<feature type="transmembrane region" description="Helical" evidence="8">
    <location>
        <begin position="66"/>
        <end position="88"/>
    </location>
</feature>
<evidence type="ECO:0000256" key="7">
    <source>
        <dbReference type="SAM" id="MobiDB-lite"/>
    </source>
</evidence>
<dbReference type="EMBL" id="SZYD01000014">
    <property type="protein sequence ID" value="KAD4178319.1"/>
    <property type="molecule type" value="Genomic_DNA"/>
</dbReference>
<comment type="similarity">
    <text evidence="1">Belongs to the glycosyltransferase GT106 family.</text>
</comment>
<evidence type="ECO:0000256" key="1">
    <source>
        <dbReference type="ARBA" id="ARBA00007737"/>
    </source>
</evidence>
<keyword evidence="4" id="KW-0294">Fucose metabolism</keyword>
<keyword evidence="8" id="KW-0472">Membrane</keyword>
<proteinExistence type="inferred from homology"/>
<gene>
    <name evidence="9" type="ORF">E3N88_26910</name>
</gene>
<sequence>MGVTKSWIYTGGFLVLASSHHHHHHHHKHSTLKQQNLLSEHHHCLLWPPSDTAAVFTGGHRRRISWTVVCGVMLFVLGLISFLTGHVASDLEWCSHRLVVERRLWKKKVNQFKDAQVDIWESKFSKSYYGCSERSPNYATRTNQLISNGYLLIAASGGLNQQRTGITDAVVVARILNATLVIPELDHHSYWKDDSDFADIFDVDWFISFLAKDVPVVKRVPEKFMRSLEKPPYMMRVPRKSEPQFYLDEVLPILMKRRVLQLTKFDYRLASDLDEELQRMRCRVNYHALRFTKPIQNLGQKIVMEMRKMAPRFIAVHLRFEPDMLAFSGCYYGGGDKERTDLGEIRKRWTTLPETSPDGERKRGKCPLTPNEVGLMLRALGFENNTYLYVASGEIYGGEETLKPLRELFPNLYTKEMLANEELKPFLPYSSRLAAIDYIVCDESDVFVTNNNGNMAKILAGRRRYMGHKRTIRPNAKKLNALFLKREKLPWESFAKKLKAAQQGFLGEPDEMKTGRGEFHEYPSTCICKKPFKFSNLDRNYHNQTLTRSPESESEYGRNEEDQGVHNVQNIEYEGLIEIQGGPSLEEKDGVDFLVD</sequence>
<evidence type="ECO:0000256" key="3">
    <source>
        <dbReference type="ARBA" id="ARBA00022679"/>
    </source>
</evidence>